<keyword evidence="3" id="KW-1185">Reference proteome</keyword>
<evidence type="ECO:0000256" key="1">
    <source>
        <dbReference type="SAM" id="MobiDB-lite"/>
    </source>
</evidence>
<name>A0A9P8QN11_9HYPO</name>
<evidence type="ECO:0000313" key="3">
    <source>
        <dbReference type="Proteomes" id="UP000827724"/>
    </source>
</evidence>
<accession>A0A9P8QN11</accession>
<evidence type="ECO:0000313" key="2">
    <source>
        <dbReference type="EMBL" id="KAH6605653.1"/>
    </source>
</evidence>
<protein>
    <submittedName>
        <fullName evidence="2">Uncharacterized protein</fullName>
    </submittedName>
</protein>
<dbReference type="AlphaFoldDB" id="A0A9P8QN11"/>
<comment type="caution">
    <text evidence="2">The sequence shown here is derived from an EMBL/GenBank/DDBJ whole genome shotgun (WGS) entry which is preliminary data.</text>
</comment>
<feature type="region of interest" description="Disordered" evidence="1">
    <location>
        <begin position="142"/>
        <end position="165"/>
    </location>
</feature>
<sequence length="165" mass="18217">MVAAELFALLTASRRCVTGSRHREDFFFEPGDVMDLNTAILEELTAGILANKRLRFQDSDVDPFDPRLLAENALDTRQLAAETLEAGLDRGVEGMRALDSSRQVLLRGRVLFGQLQQATLFGMRVSRELQGVALSGNVTIFQPQQDSPDAERAGNGSFSELRPLH</sequence>
<gene>
    <name evidence="2" type="ORF">Trco_004806</name>
</gene>
<proteinExistence type="predicted"/>
<reference evidence="2" key="1">
    <citation type="submission" date="2021-08" db="EMBL/GenBank/DDBJ databases">
        <title>Chromosome-Level Trichoderma cornu-damae using Hi-C Data.</title>
        <authorList>
            <person name="Kim C.S."/>
        </authorList>
    </citation>
    <scope>NUCLEOTIDE SEQUENCE</scope>
    <source>
        <strain evidence="2">KA19-0412C</strain>
    </source>
</reference>
<dbReference type="Proteomes" id="UP000827724">
    <property type="component" value="Unassembled WGS sequence"/>
</dbReference>
<dbReference type="EMBL" id="JAIWOZ010000004">
    <property type="protein sequence ID" value="KAH6605653.1"/>
    <property type="molecule type" value="Genomic_DNA"/>
</dbReference>
<organism evidence="2 3">
    <name type="scientific">Trichoderma cornu-damae</name>
    <dbReference type="NCBI Taxonomy" id="654480"/>
    <lineage>
        <taxon>Eukaryota</taxon>
        <taxon>Fungi</taxon>
        <taxon>Dikarya</taxon>
        <taxon>Ascomycota</taxon>
        <taxon>Pezizomycotina</taxon>
        <taxon>Sordariomycetes</taxon>
        <taxon>Hypocreomycetidae</taxon>
        <taxon>Hypocreales</taxon>
        <taxon>Hypocreaceae</taxon>
        <taxon>Trichoderma</taxon>
    </lineage>
</organism>